<evidence type="ECO:0000256" key="2">
    <source>
        <dbReference type="ARBA" id="ARBA00001974"/>
    </source>
</evidence>
<evidence type="ECO:0000256" key="5">
    <source>
        <dbReference type="ARBA" id="ARBA00008310"/>
    </source>
</evidence>
<dbReference type="RefSeq" id="WP_344783329.1">
    <property type="nucleotide sequence ID" value="NZ_BAAAZW010000005.1"/>
</dbReference>
<evidence type="ECO:0000256" key="9">
    <source>
        <dbReference type="ARBA" id="ARBA00022827"/>
    </source>
</evidence>
<comment type="pathway">
    <text evidence="4 12">Porphyrin-containing compound metabolism; protoheme biosynthesis.</text>
</comment>
<dbReference type="EMBL" id="BAAAZW010000005">
    <property type="protein sequence ID" value="GAA3960555.1"/>
    <property type="molecule type" value="Genomic_DNA"/>
</dbReference>
<dbReference type="PANTHER" id="PTHR42923">
    <property type="entry name" value="PROTOPORPHYRINOGEN OXIDASE"/>
    <property type="match status" value="1"/>
</dbReference>
<evidence type="ECO:0000256" key="6">
    <source>
        <dbReference type="ARBA" id="ARBA00012402"/>
    </source>
</evidence>
<evidence type="ECO:0000256" key="1">
    <source>
        <dbReference type="ARBA" id="ARBA00001755"/>
    </source>
</evidence>
<evidence type="ECO:0000256" key="3">
    <source>
        <dbReference type="ARBA" id="ARBA00002185"/>
    </source>
</evidence>
<dbReference type="Gene3D" id="3.50.50.60">
    <property type="entry name" value="FAD/NAD(P)-binding domain"/>
    <property type="match status" value="1"/>
</dbReference>
<comment type="cofactor">
    <cofactor evidence="2 12">
        <name>FAD</name>
        <dbReference type="ChEBI" id="CHEBI:57692"/>
    </cofactor>
</comment>
<dbReference type="SUPFAM" id="SSF54373">
    <property type="entry name" value="FAD-linked reductases, C-terminal domain"/>
    <property type="match status" value="1"/>
</dbReference>
<keyword evidence="8 12" id="KW-0285">Flavoprotein</keyword>
<gene>
    <name evidence="14" type="primary">hemG</name>
    <name evidence="14" type="ORF">GCM10022231_20670</name>
</gene>
<dbReference type="Proteomes" id="UP001418444">
    <property type="component" value="Unassembled WGS sequence"/>
</dbReference>
<dbReference type="InterPro" id="IPR036188">
    <property type="entry name" value="FAD/NAD-bd_sf"/>
</dbReference>
<dbReference type="NCBIfam" id="TIGR00562">
    <property type="entry name" value="proto_IX_ox"/>
    <property type="match status" value="1"/>
</dbReference>
<dbReference type="InterPro" id="IPR002937">
    <property type="entry name" value="Amino_oxidase"/>
</dbReference>
<dbReference type="Pfam" id="PF01593">
    <property type="entry name" value="Amino_oxidase"/>
    <property type="match status" value="1"/>
</dbReference>
<proteinExistence type="inferred from homology"/>
<keyword evidence="10 12" id="KW-0560">Oxidoreductase</keyword>
<dbReference type="Gene3D" id="3.90.660.20">
    <property type="entry name" value="Protoporphyrinogen oxidase, mitochondrial, domain 2"/>
    <property type="match status" value="1"/>
</dbReference>
<keyword evidence="9 12" id="KW-0274">FAD</keyword>
<dbReference type="InterPro" id="IPR004572">
    <property type="entry name" value="Protoporphyrinogen_oxidase"/>
</dbReference>
<protein>
    <recommendedName>
        <fullName evidence="7 12">Coproporphyrinogen III oxidase</fullName>
        <ecNumber evidence="6 12">1.3.3.15</ecNumber>
    </recommendedName>
</protein>
<comment type="similarity">
    <text evidence="5 12">Belongs to the protoporphyrinogen/coproporphyrinogen oxidase family. Coproporphyrinogen III oxidase subfamily.</text>
</comment>
<evidence type="ECO:0000313" key="15">
    <source>
        <dbReference type="Proteomes" id="UP001418444"/>
    </source>
</evidence>
<comment type="function">
    <text evidence="3 12">Involved in coproporphyrin-dependent heme b biosynthesis. Catalyzes the oxidation of coproporphyrinogen III to coproporphyrin III.</text>
</comment>
<feature type="domain" description="Amine oxidase" evidence="13">
    <location>
        <begin position="13"/>
        <end position="451"/>
    </location>
</feature>
<evidence type="ECO:0000313" key="14">
    <source>
        <dbReference type="EMBL" id="GAA3960555.1"/>
    </source>
</evidence>
<evidence type="ECO:0000259" key="13">
    <source>
        <dbReference type="Pfam" id="PF01593"/>
    </source>
</evidence>
<dbReference type="SUPFAM" id="SSF51905">
    <property type="entry name" value="FAD/NAD(P)-binding domain"/>
    <property type="match status" value="1"/>
</dbReference>
<accession>A0ABP7P6Q1</accession>
<dbReference type="PANTHER" id="PTHR42923:SF3">
    <property type="entry name" value="PROTOPORPHYRINOGEN OXIDASE"/>
    <property type="match status" value="1"/>
</dbReference>
<reference evidence="15" key="1">
    <citation type="journal article" date="2019" name="Int. J. Syst. Evol. Microbiol.">
        <title>The Global Catalogue of Microorganisms (GCM) 10K type strain sequencing project: providing services to taxonomists for standard genome sequencing and annotation.</title>
        <authorList>
            <consortium name="The Broad Institute Genomics Platform"/>
            <consortium name="The Broad Institute Genome Sequencing Center for Infectious Disease"/>
            <person name="Wu L."/>
            <person name="Ma J."/>
        </authorList>
    </citation>
    <scope>NUCLEOTIDE SEQUENCE [LARGE SCALE GENOMIC DNA]</scope>
    <source>
        <strain evidence="15">JCM 16923</strain>
    </source>
</reference>
<evidence type="ECO:0000256" key="11">
    <source>
        <dbReference type="ARBA" id="ARBA00023133"/>
    </source>
</evidence>
<comment type="subcellular location">
    <subcellularLocation>
        <location evidence="12">Cytoplasm</location>
    </subcellularLocation>
</comment>
<evidence type="ECO:0000256" key="4">
    <source>
        <dbReference type="ARBA" id="ARBA00004744"/>
    </source>
</evidence>
<evidence type="ECO:0000256" key="12">
    <source>
        <dbReference type="RuleBase" id="RU364052"/>
    </source>
</evidence>
<sequence>MTVRLAVIGGGVSGLTAAHAVRRGLGDEALIDVWEASERAGGLLYTRELGATALDVGAEAFIVRRPEALALIDELGLADLVVSPGPLRPAIWSGERLHPLPSPAVMGIPAGSAALGELIGRAGRDRIDAEPERGWTRRPGPATSVGELVRDRFGDAVTARSVDPMLGGVYSARADDLGLAETIPALAAALDDGAPSLTAAVTSLSAAATAAAGPVFGALRGGYRALVAALTASSGATIRTGAEAVAIGHGAGGYAVTGADGTGADYDAVIVAVPAHRAGALLADVAGGAASTLGAVRPAGSAVVACELAPGVQVPANSGILVATDSDLRIKAVTLSTQKWPHLAAGGPPVLRVSFGRLGEPVTGADTELIATAAGDLARLFAAAGLPAPEITGAVVQRWPEGLPHYAPGHLAAVRKALAELPPGLAVAGAAVNGVGVPACIGSARRAADAVTAHLSGGGTAAAR</sequence>
<name>A0ABP7P6Q1_9ACTN</name>
<dbReference type="InterPro" id="IPR050464">
    <property type="entry name" value="Zeta_carotene_desat/Oxidored"/>
</dbReference>
<comment type="caution">
    <text evidence="14">The sequence shown here is derived from an EMBL/GenBank/DDBJ whole genome shotgun (WGS) entry which is preliminary data.</text>
</comment>
<evidence type="ECO:0000256" key="8">
    <source>
        <dbReference type="ARBA" id="ARBA00022630"/>
    </source>
</evidence>
<keyword evidence="15" id="KW-1185">Reference proteome</keyword>
<keyword evidence="12" id="KW-0963">Cytoplasm</keyword>
<comment type="catalytic activity">
    <reaction evidence="1">
        <text>coproporphyrinogen III + 3 O2 = coproporphyrin III + 3 H2O2</text>
        <dbReference type="Rhea" id="RHEA:43436"/>
        <dbReference type="ChEBI" id="CHEBI:15379"/>
        <dbReference type="ChEBI" id="CHEBI:16240"/>
        <dbReference type="ChEBI" id="CHEBI:57309"/>
        <dbReference type="ChEBI" id="CHEBI:131725"/>
        <dbReference type="EC" id="1.3.3.15"/>
    </reaction>
    <physiologicalReaction direction="left-to-right" evidence="1">
        <dbReference type="Rhea" id="RHEA:43437"/>
    </physiologicalReaction>
</comment>
<dbReference type="EC" id="1.3.3.15" evidence="6 12"/>
<evidence type="ECO:0000256" key="10">
    <source>
        <dbReference type="ARBA" id="ARBA00023002"/>
    </source>
</evidence>
<keyword evidence="11 12" id="KW-0350">Heme biosynthesis</keyword>
<organism evidence="14 15">
    <name type="scientific">Gordonia caeni</name>
    <dbReference type="NCBI Taxonomy" id="1007097"/>
    <lineage>
        <taxon>Bacteria</taxon>
        <taxon>Bacillati</taxon>
        <taxon>Actinomycetota</taxon>
        <taxon>Actinomycetes</taxon>
        <taxon>Mycobacteriales</taxon>
        <taxon>Gordoniaceae</taxon>
        <taxon>Gordonia</taxon>
    </lineage>
</organism>
<dbReference type="Gene3D" id="1.10.3110.10">
    <property type="entry name" value="protoporphyrinogen ix oxidase, domain 3"/>
    <property type="match status" value="1"/>
</dbReference>
<evidence type="ECO:0000256" key="7">
    <source>
        <dbReference type="ARBA" id="ARBA00019046"/>
    </source>
</evidence>